<gene>
    <name evidence="8" type="ORF">K431DRAFT_229550</name>
</gene>
<feature type="compositionally biased region" description="Acidic residues" evidence="6">
    <location>
        <begin position="130"/>
        <end position="141"/>
    </location>
</feature>
<reference evidence="8" key="1">
    <citation type="journal article" date="2020" name="Stud. Mycol.">
        <title>101 Dothideomycetes genomes: a test case for predicting lifestyles and emergence of pathogens.</title>
        <authorList>
            <person name="Haridas S."/>
            <person name="Albert R."/>
            <person name="Binder M."/>
            <person name="Bloem J."/>
            <person name="Labutti K."/>
            <person name="Salamov A."/>
            <person name="Andreopoulos B."/>
            <person name="Baker S."/>
            <person name="Barry K."/>
            <person name="Bills G."/>
            <person name="Bluhm B."/>
            <person name="Cannon C."/>
            <person name="Castanera R."/>
            <person name="Culley D."/>
            <person name="Daum C."/>
            <person name="Ezra D."/>
            <person name="Gonzalez J."/>
            <person name="Henrissat B."/>
            <person name="Kuo A."/>
            <person name="Liang C."/>
            <person name="Lipzen A."/>
            <person name="Lutzoni F."/>
            <person name="Magnuson J."/>
            <person name="Mondo S."/>
            <person name="Nolan M."/>
            <person name="Ohm R."/>
            <person name="Pangilinan J."/>
            <person name="Park H.-J."/>
            <person name="Ramirez L."/>
            <person name="Alfaro M."/>
            <person name="Sun H."/>
            <person name="Tritt A."/>
            <person name="Yoshinaga Y."/>
            <person name="Zwiers L.-H."/>
            <person name="Turgeon B."/>
            <person name="Goodwin S."/>
            <person name="Spatafora J."/>
            <person name="Crous P."/>
            <person name="Grigoriev I."/>
        </authorList>
    </citation>
    <scope>NUCLEOTIDE SEQUENCE</scope>
    <source>
        <strain evidence="8">CBS 116435</strain>
    </source>
</reference>
<keyword evidence="5" id="KW-0539">Nucleus</keyword>
<evidence type="ECO:0000313" key="8">
    <source>
        <dbReference type="EMBL" id="KAF2718996.1"/>
    </source>
</evidence>
<evidence type="ECO:0000256" key="5">
    <source>
        <dbReference type="ARBA" id="ARBA00023242"/>
    </source>
</evidence>
<evidence type="ECO:0000256" key="1">
    <source>
        <dbReference type="ARBA" id="ARBA00004123"/>
    </source>
</evidence>
<dbReference type="InterPro" id="IPR009072">
    <property type="entry name" value="Histone-fold"/>
</dbReference>
<dbReference type="Pfam" id="PF04719">
    <property type="entry name" value="TAFII28"/>
    <property type="match status" value="1"/>
</dbReference>
<sequence>MASPPSSATSPPGPAHLALPNKRPTLALPTGQVKSRKASFASATSSTHPLRQTSFPPADSLDSQHALAFSPGAYSPAEDDASRRGKIGRPRKVDRESAARGGTASLVNGDDGHSTTRRGAPTVMTADGEGGGDDDDDDMGEDEHLAGQDSLDMVDLQQEGRKKAIFRNQLREDHEERYDYFNRVKLRTQDVRRVVNQTLSQSVPPNVVTTVSAYAKLFAGIIIEEARMVQAEWMVVEEKRPDGEPNEAFKQLTTKRKRSPLLPDHLREALRRYKKRRTGGTVGFTGMSLEGREVAAPRMGGRRLFR</sequence>
<dbReference type="InterPro" id="IPR006809">
    <property type="entry name" value="TAFII28_dom"/>
</dbReference>
<dbReference type="PANTHER" id="PTHR13218:SF8">
    <property type="entry name" value="TRANSCRIPTION INITIATION FACTOR TFIID SUBUNIT 11"/>
    <property type="match status" value="1"/>
</dbReference>
<name>A0A9P4UN32_9PEZI</name>
<organism evidence="8 9">
    <name type="scientific">Polychaeton citri CBS 116435</name>
    <dbReference type="NCBI Taxonomy" id="1314669"/>
    <lineage>
        <taxon>Eukaryota</taxon>
        <taxon>Fungi</taxon>
        <taxon>Dikarya</taxon>
        <taxon>Ascomycota</taxon>
        <taxon>Pezizomycotina</taxon>
        <taxon>Dothideomycetes</taxon>
        <taxon>Dothideomycetidae</taxon>
        <taxon>Capnodiales</taxon>
        <taxon>Capnodiaceae</taxon>
        <taxon>Polychaeton</taxon>
    </lineage>
</organism>
<dbReference type="EMBL" id="MU003817">
    <property type="protein sequence ID" value="KAF2718996.1"/>
    <property type="molecule type" value="Genomic_DNA"/>
</dbReference>
<dbReference type="PANTHER" id="PTHR13218">
    <property type="entry name" value="TRANSCRIPTION INITIATION FACTOR TFIID SUBUNIT 11-RELATED"/>
    <property type="match status" value="1"/>
</dbReference>
<protein>
    <submittedName>
        <fullName evidence="8">Histone-fold-containing protein</fullName>
    </submittedName>
</protein>
<feature type="region of interest" description="Disordered" evidence="6">
    <location>
        <begin position="1"/>
        <end position="144"/>
    </location>
</feature>
<dbReference type="Gene3D" id="1.10.20.10">
    <property type="entry name" value="Histone, subunit A"/>
    <property type="match status" value="1"/>
</dbReference>
<comment type="caution">
    <text evidence="8">The sequence shown here is derived from an EMBL/GenBank/DDBJ whole genome shotgun (WGS) entry which is preliminary data.</text>
</comment>
<evidence type="ECO:0000256" key="2">
    <source>
        <dbReference type="ARBA" id="ARBA00009788"/>
    </source>
</evidence>
<dbReference type="GO" id="GO:0046982">
    <property type="term" value="F:protein heterodimerization activity"/>
    <property type="evidence" value="ECO:0007669"/>
    <property type="project" value="InterPro"/>
</dbReference>
<evidence type="ECO:0000259" key="7">
    <source>
        <dbReference type="Pfam" id="PF04719"/>
    </source>
</evidence>
<dbReference type="GO" id="GO:0005669">
    <property type="term" value="C:transcription factor TFIID complex"/>
    <property type="evidence" value="ECO:0007669"/>
    <property type="project" value="InterPro"/>
</dbReference>
<accession>A0A9P4UN32</accession>
<keyword evidence="9" id="KW-1185">Reference proteome</keyword>
<dbReference type="OrthoDB" id="28335at2759"/>
<comment type="similarity">
    <text evidence="2">Belongs to the TAF11 family.</text>
</comment>
<evidence type="ECO:0000313" key="9">
    <source>
        <dbReference type="Proteomes" id="UP000799441"/>
    </source>
</evidence>
<evidence type="ECO:0000256" key="6">
    <source>
        <dbReference type="SAM" id="MobiDB-lite"/>
    </source>
</evidence>
<keyword evidence="3" id="KW-0805">Transcription regulation</keyword>
<keyword evidence="4" id="KW-0804">Transcription</keyword>
<evidence type="ECO:0000256" key="3">
    <source>
        <dbReference type="ARBA" id="ARBA00023015"/>
    </source>
</evidence>
<dbReference type="CDD" id="cd08048">
    <property type="entry name" value="HFD_TAF11"/>
    <property type="match status" value="1"/>
</dbReference>
<dbReference type="GO" id="GO:0051123">
    <property type="term" value="P:RNA polymerase II preinitiation complex assembly"/>
    <property type="evidence" value="ECO:0007669"/>
    <property type="project" value="InterPro"/>
</dbReference>
<dbReference type="InterPro" id="IPR045127">
    <property type="entry name" value="TAF11-like"/>
</dbReference>
<feature type="domain" description="TAFII28-like protein" evidence="7">
    <location>
        <begin position="168"/>
        <end position="272"/>
    </location>
</feature>
<dbReference type="SUPFAM" id="SSF47113">
    <property type="entry name" value="Histone-fold"/>
    <property type="match status" value="1"/>
</dbReference>
<dbReference type="AlphaFoldDB" id="A0A9P4UN32"/>
<feature type="compositionally biased region" description="Low complexity" evidence="6">
    <location>
        <begin position="1"/>
        <end position="10"/>
    </location>
</feature>
<dbReference type="GO" id="GO:0016251">
    <property type="term" value="F:RNA polymerase II general transcription initiation factor activity"/>
    <property type="evidence" value="ECO:0007669"/>
    <property type="project" value="TreeGrafter"/>
</dbReference>
<proteinExistence type="inferred from homology"/>
<comment type="subcellular location">
    <subcellularLocation>
        <location evidence="1">Nucleus</location>
    </subcellularLocation>
</comment>
<dbReference type="Proteomes" id="UP000799441">
    <property type="component" value="Unassembled WGS sequence"/>
</dbReference>
<feature type="compositionally biased region" description="Polar residues" evidence="6">
    <location>
        <begin position="41"/>
        <end position="55"/>
    </location>
</feature>
<evidence type="ECO:0000256" key="4">
    <source>
        <dbReference type="ARBA" id="ARBA00023163"/>
    </source>
</evidence>